<dbReference type="Pfam" id="PF13593">
    <property type="entry name" value="SBF_like"/>
    <property type="match status" value="1"/>
</dbReference>
<feature type="transmembrane region" description="Helical" evidence="2">
    <location>
        <begin position="7"/>
        <end position="26"/>
    </location>
</feature>
<dbReference type="InterPro" id="IPR038770">
    <property type="entry name" value="Na+/solute_symporter_sf"/>
</dbReference>
<feature type="transmembrane region" description="Helical" evidence="2">
    <location>
        <begin position="71"/>
        <end position="91"/>
    </location>
</feature>
<name>A0A437J7B8_9SPHN</name>
<dbReference type="PANTHER" id="PTHR18640">
    <property type="entry name" value="SOLUTE CARRIER FAMILY 10 MEMBER 7"/>
    <property type="match status" value="1"/>
</dbReference>
<gene>
    <name evidence="3" type="ORF">ENE74_11650</name>
</gene>
<evidence type="ECO:0000313" key="3">
    <source>
        <dbReference type="EMBL" id="RVT41083.1"/>
    </source>
</evidence>
<feature type="transmembrane region" description="Helical" evidence="2">
    <location>
        <begin position="211"/>
        <end position="230"/>
    </location>
</feature>
<protein>
    <submittedName>
        <fullName evidence="3">Bile acid:sodium symporter</fullName>
    </submittedName>
</protein>
<feature type="transmembrane region" description="Helical" evidence="2">
    <location>
        <begin position="103"/>
        <end position="126"/>
    </location>
</feature>
<evidence type="ECO:0000256" key="1">
    <source>
        <dbReference type="SAM" id="MobiDB-lite"/>
    </source>
</evidence>
<feature type="region of interest" description="Disordered" evidence="1">
    <location>
        <begin position="330"/>
        <end position="350"/>
    </location>
</feature>
<keyword evidence="4" id="KW-1185">Reference proteome</keyword>
<feature type="transmembrane region" description="Helical" evidence="2">
    <location>
        <begin position="169"/>
        <end position="190"/>
    </location>
</feature>
<dbReference type="OrthoDB" id="9792271at2"/>
<sequence>MKTLRAVLDPFVLLLIAMVVLASWLPVEGEHARITDRLADAGIVMLFFLHGARLSRAAIAAGASNWRLQGAVLLVTFGLFPLLGIGIATAMRTFGADMAVGDPVLAGGMLFLTLLPSTVQSSIAFTSIARGNLAGAVCAASFSNFAGIVLTPLLVGLTMASSSVGQGSIWHSAETIALQLLLPFVAGHLARPLIGSLVERHKRFVGRLDRAAILLIVYTAFSAAVVDGLWQRLSLVTLAMLSLICAGLLALVLAASWRAGIALGFSRADRIVLLFCGSKKSLASGVPMAGALFPAAQVGMLLVPLMLFHQFQLIACALIARRLAAQDGASRDRHKDKRRMNGSLVETTDR</sequence>
<keyword evidence="2" id="KW-0472">Membrane</keyword>
<keyword evidence="2" id="KW-0812">Transmembrane</keyword>
<dbReference type="PANTHER" id="PTHR18640:SF5">
    <property type="entry name" value="SODIUM_BILE ACID COTRANSPORTER 7"/>
    <property type="match status" value="1"/>
</dbReference>
<comment type="caution">
    <text evidence="3">The sequence shown here is derived from an EMBL/GenBank/DDBJ whole genome shotgun (WGS) entry which is preliminary data.</text>
</comment>
<feature type="transmembrane region" description="Helical" evidence="2">
    <location>
        <begin position="133"/>
        <end position="157"/>
    </location>
</feature>
<evidence type="ECO:0000313" key="4">
    <source>
        <dbReference type="Proteomes" id="UP000282977"/>
    </source>
</evidence>
<dbReference type="EMBL" id="RZUL01000003">
    <property type="protein sequence ID" value="RVT41083.1"/>
    <property type="molecule type" value="Genomic_DNA"/>
</dbReference>
<evidence type="ECO:0000256" key="2">
    <source>
        <dbReference type="SAM" id="Phobius"/>
    </source>
</evidence>
<dbReference type="AlphaFoldDB" id="A0A437J7B8"/>
<keyword evidence="2" id="KW-1133">Transmembrane helix</keyword>
<dbReference type="InterPro" id="IPR016833">
    <property type="entry name" value="Put_Na-Bile_cotransptr"/>
</dbReference>
<feature type="transmembrane region" description="Helical" evidence="2">
    <location>
        <begin position="38"/>
        <end position="59"/>
    </location>
</feature>
<organism evidence="3 4">
    <name type="scientific">Sphingobium algorifonticola</name>
    <dbReference type="NCBI Taxonomy" id="2008318"/>
    <lineage>
        <taxon>Bacteria</taxon>
        <taxon>Pseudomonadati</taxon>
        <taxon>Pseudomonadota</taxon>
        <taxon>Alphaproteobacteria</taxon>
        <taxon>Sphingomonadales</taxon>
        <taxon>Sphingomonadaceae</taxon>
        <taxon>Sphingobium</taxon>
    </lineage>
</organism>
<accession>A0A437J7B8</accession>
<proteinExistence type="predicted"/>
<dbReference type="RefSeq" id="WP_127691077.1">
    <property type="nucleotide sequence ID" value="NZ_RZUL01000003.1"/>
</dbReference>
<dbReference type="PIRSF" id="PIRSF026166">
    <property type="entry name" value="UCP026166"/>
    <property type="match status" value="1"/>
</dbReference>
<dbReference type="Gene3D" id="1.20.1530.20">
    <property type="match status" value="1"/>
</dbReference>
<reference evidence="3 4" key="1">
    <citation type="submission" date="2019-01" db="EMBL/GenBank/DDBJ databases">
        <authorList>
            <person name="Chen W.-M."/>
        </authorList>
    </citation>
    <scope>NUCLEOTIDE SEQUENCE [LARGE SCALE GENOMIC DNA]</scope>
    <source>
        <strain evidence="3 4">TLA-22</strain>
    </source>
</reference>
<dbReference type="Proteomes" id="UP000282977">
    <property type="component" value="Unassembled WGS sequence"/>
</dbReference>
<dbReference type="GO" id="GO:0005886">
    <property type="term" value="C:plasma membrane"/>
    <property type="evidence" value="ECO:0007669"/>
    <property type="project" value="TreeGrafter"/>
</dbReference>
<feature type="transmembrane region" description="Helical" evidence="2">
    <location>
        <begin position="236"/>
        <end position="259"/>
    </location>
</feature>